<dbReference type="EMBL" id="SGPK01001452">
    <property type="protein sequence ID" value="THG92975.1"/>
    <property type="molecule type" value="Genomic_DNA"/>
</dbReference>
<organism evidence="2 3">
    <name type="scientific">Phellinidium pouzarii</name>
    <dbReference type="NCBI Taxonomy" id="167371"/>
    <lineage>
        <taxon>Eukaryota</taxon>
        <taxon>Fungi</taxon>
        <taxon>Dikarya</taxon>
        <taxon>Basidiomycota</taxon>
        <taxon>Agaricomycotina</taxon>
        <taxon>Agaricomycetes</taxon>
        <taxon>Hymenochaetales</taxon>
        <taxon>Hymenochaetaceae</taxon>
        <taxon>Phellinidium</taxon>
    </lineage>
</organism>
<keyword evidence="3" id="KW-1185">Reference proteome</keyword>
<dbReference type="AlphaFoldDB" id="A0A4S4K5G4"/>
<gene>
    <name evidence="2" type="ORF">EW145_g8516</name>
</gene>
<reference evidence="2 3" key="1">
    <citation type="submission" date="2019-02" db="EMBL/GenBank/DDBJ databases">
        <title>Genome sequencing of the rare red list fungi Phellinidium pouzarii.</title>
        <authorList>
            <person name="Buettner E."/>
            <person name="Kellner H."/>
        </authorList>
    </citation>
    <scope>NUCLEOTIDE SEQUENCE [LARGE SCALE GENOMIC DNA]</scope>
    <source>
        <strain evidence="2 3">DSM 108285</strain>
    </source>
</reference>
<evidence type="ECO:0000313" key="3">
    <source>
        <dbReference type="Proteomes" id="UP000308199"/>
    </source>
</evidence>
<feature type="compositionally biased region" description="Basic and acidic residues" evidence="1">
    <location>
        <begin position="37"/>
        <end position="51"/>
    </location>
</feature>
<comment type="caution">
    <text evidence="2">The sequence shown here is derived from an EMBL/GenBank/DDBJ whole genome shotgun (WGS) entry which is preliminary data.</text>
</comment>
<evidence type="ECO:0000313" key="2">
    <source>
        <dbReference type="EMBL" id="THG92975.1"/>
    </source>
</evidence>
<feature type="compositionally biased region" description="Acidic residues" evidence="1">
    <location>
        <begin position="1"/>
        <end position="18"/>
    </location>
</feature>
<dbReference type="Proteomes" id="UP000308199">
    <property type="component" value="Unassembled WGS sequence"/>
</dbReference>
<feature type="region of interest" description="Disordered" evidence="1">
    <location>
        <begin position="1"/>
        <end position="51"/>
    </location>
</feature>
<evidence type="ECO:0000256" key="1">
    <source>
        <dbReference type="SAM" id="MobiDB-lite"/>
    </source>
</evidence>
<dbReference type="OrthoDB" id="415015at2759"/>
<accession>A0A4S4K5G4</accession>
<sequence>MDVDDEAEAEWMDVDGEDGTPQKRMKTNSGAVVAARNKREPRSSRHLVGMRDAEQASKAIKLRNLGQRPRNMLAKAGEGDRAIKTKMVSCAVYSLNDH</sequence>
<name>A0A4S4K5G4_9AGAM</name>
<proteinExistence type="predicted"/>
<protein>
    <submittedName>
        <fullName evidence="2">Uncharacterized protein</fullName>
    </submittedName>
</protein>